<dbReference type="PROSITE" id="PS51459">
    <property type="entry name" value="FIDO"/>
    <property type="match status" value="1"/>
</dbReference>
<dbReference type="Gene3D" id="1.10.3290.10">
    <property type="entry name" value="Fido-like domain"/>
    <property type="match status" value="1"/>
</dbReference>
<dbReference type="PANTHER" id="PTHR13504">
    <property type="entry name" value="FIDO DOMAIN-CONTAINING PROTEIN DDB_G0283145"/>
    <property type="match status" value="1"/>
</dbReference>
<dbReference type="Pfam" id="PF02661">
    <property type="entry name" value="Fic"/>
    <property type="match status" value="1"/>
</dbReference>
<accession>A0ABZ0IST5</accession>
<dbReference type="InterPro" id="IPR036597">
    <property type="entry name" value="Fido-like_dom_sf"/>
</dbReference>
<dbReference type="RefSeq" id="WP_317489885.1">
    <property type="nucleotide sequence ID" value="NZ_CP136051.1"/>
</dbReference>
<protein>
    <submittedName>
        <fullName evidence="2">Fic family protein</fullName>
    </submittedName>
</protein>
<evidence type="ECO:0000313" key="2">
    <source>
        <dbReference type="EMBL" id="WOK07199.1"/>
    </source>
</evidence>
<reference evidence="2 3" key="1">
    <citation type="journal article" date="2023" name="Microbiol. Resour. Announc.">
        <title>Complete Genome Sequence of Imperialibacter roseus strain P4T.</title>
        <authorList>
            <person name="Tizabi D.R."/>
            <person name="Bachvaroff T."/>
            <person name="Hill R.T."/>
        </authorList>
    </citation>
    <scope>NUCLEOTIDE SEQUENCE [LARGE SCALE GENOMIC DNA]</scope>
    <source>
        <strain evidence="2 3">P4T</strain>
    </source>
</reference>
<dbReference type="PANTHER" id="PTHR13504:SF38">
    <property type="entry name" value="FIDO DOMAIN-CONTAINING PROTEIN"/>
    <property type="match status" value="1"/>
</dbReference>
<dbReference type="InterPro" id="IPR040198">
    <property type="entry name" value="Fido_containing"/>
</dbReference>
<organism evidence="2 3">
    <name type="scientific">Imperialibacter roseus</name>
    <dbReference type="NCBI Taxonomy" id="1324217"/>
    <lineage>
        <taxon>Bacteria</taxon>
        <taxon>Pseudomonadati</taxon>
        <taxon>Bacteroidota</taxon>
        <taxon>Cytophagia</taxon>
        <taxon>Cytophagales</taxon>
        <taxon>Flammeovirgaceae</taxon>
        <taxon>Imperialibacter</taxon>
    </lineage>
</organism>
<name>A0ABZ0IST5_9BACT</name>
<keyword evidence="3" id="KW-1185">Reference proteome</keyword>
<gene>
    <name evidence="2" type="ORF">RT717_01010</name>
</gene>
<dbReference type="InterPro" id="IPR003812">
    <property type="entry name" value="Fido"/>
</dbReference>
<evidence type="ECO:0000313" key="3">
    <source>
        <dbReference type="Proteomes" id="UP001302349"/>
    </source>
</evidence>
<evidence type="ECO:0000259" key="1">
    <source>
        <dbReference type="PROSITE" id="PS51459"/>
    </source>
</evidence>
<dbReference type="SUPFAM" id="SSF140931">
    <property type="entry name" value="Fic-like"/>
    <property type="match status" value="1"/>
</dbReference>
<proteinExistence type="predicted"/>
<sequence length="245" mass="27783">MFNKEQKLKSEFVLGNANAKLSSLNSNDIRKLAVAWSYYSGKIEGNTYTYVETESLLLDGVTSPKRYEDARMLKNLHNTFNSIVAEIHAGHRRKIDEASVFSLHSSLIADLVDDSQKGTLRNRPVQITGTSYLPPKSPQEISLGLNEVFFSLVTAPNPLEKAIYVHCNLARIQPFIDGNKRTARLIESIVLMQADLIPIFSTRDEDILKYRNSLLAFYETKDYSPYANYFLDNLLERIHDASLDS</sequence>
<dbReference type="Proteomes" id="UP001302349">
    <property type="component" value="Chromosome"/>
</dbReference>
<dbReference type="EMBL" id="CP136051">
    <property type="protein sequence ID" value="WOK07199.1"/>
    <property type="molecule type" value="Genomic_DNA"/>
</dbReference>
<feature type="domain" description="Fido" evidence="1">
    <location>
        <begin position="95"/>
        <end position="232"/>
    </location>
</feature>